<name>A0A9K3NST5_HELAN</name>
<dbReference type="AlphaFoldDB" id="A0A9K3NST5"/>
<reference evidence="1" key="1">
    <citation type="journal article" date="2017" name="Nature">
        <title>The sunflower genome provides insights into oil metabolism, flowering and Asterid evolution.</title>
        <authorList>
            <person name="Badouin H."/>
            <person name="Gouzy J."/>
            <person name="Grassa C.J."/>
            <person name="Murat F."/>
            <person name="Staton S.E."/>
            <person name="Cottret L."/>
            <person name="Lelandais-Briere C."/>
            <person name="Owens G.L."/>
            <person name="Carrere S."/>
            <person name="Mayjonade B."/>
            <person name="Legrand L."/>
            <person name="Gill N."/>
            <person name="Kane N.C."/>
            <person name="Bowers J.E."/>
            <person name="Hubner S."/>
            <person name="Bellec A."/>
            <person name="Berard A."/>
            <person name="Berges H."/>
            <person name="Blanchet N."/>
            <person name="Boniface M.C."/>
            <person name="Brunel D."/>
            <person name="Catrice O."/>
            <person name="Chaidir N."/>
            <person name="Claudel C."/>
            <person name="Donnadieu C."/>
            <person name="Faraut T."/>
            <person name="Fievet G."/>
            <person name="Helmstetter N."/>
            <person name="King M."/>
            <person name="Knapp S.J."/>
            <person name="Lai Z."/>
            <person name="Le Paslier M.C."/>
            <person name="Lippi Y."/>
            <person name="Lorenzon L."/>
            <person name="Mandel J.R."/>
            <person name="Marage G."/>
            <person name="Marchand G."/>
            <person name="Marquand E."/>
            <person name="Bret-Mestries E."/>
            <person name="Morien E."/>
            <person name="Nambeesan S."/>
            <person name="Nguyen T."/>
            <person name="Pegot-Espagnet P."/>
            <person name="Pouilly N."/>
            <person name="Raftis F."/>
            <person name="Sallet E."/>
            <person name="Schiex T."/>
            <person name="Thomas J."/>
            <person name="Vandecasteele C."/>
            <person name="Vares D."/>
            <person name="Vear F."/>
            <person name="Vautrin S."/>
            <person name="Crespi M."/>
            <person name="Mangin B."/>
            <person name="Burke J.M."/>
            <person name="Salse J."/>
            <person name="Munos S."/>
            <person name="Vincourt P."/>
            <person name="Rieseberg L.H."/>
            <person name="Langlade N.B."/>
        </authorList>
    </citation>
    <scope>NUCLEOTIDE SEQUENCE</scope>
    <source>
        <tissue evidence="1">Leaves</tissue>
    </source>
</reference>
<organism evidence="1 2">
    <name type="scientific">Helianthus annuus</name>
    <name type="common">Common sunflower</name>
    <dbReference type="NCBI Taxonomy" id="4232"/>
    <lineage>
        <taxon>Eukaryota</taxon>
        <taxon>Viridiplantae</taxon>
        <taxon>Streptophyta</taxon>
        <taxon>Embryophyta</taxon>
        <taxon>Tracheophyta</taxon>
        <taxon>Spermatophyta</taxon>
        <taxon>Magnoliopsida</taxon>
        <taxon>eudicotyledons</taxon>
        <taxon>Gunneridae</taxon>
        <taxon>Pentapetalae</taxon>
        <taxon>asterids</taxon>
        <taxon>campanulids</taxon>
        <taxon>Asterales</taxon>
        <taxon>Asteraceae</taxon>
        <taxon>Asteroideae</taxon>
        <taxon>Heliantheae alliance</taxon>
        <taxon>Heliantheae</taxon>
        <taxon>Helianthus</taxon>
    </lineage>
</organism>
<gene>
    <name evidence="1" type="ORF">HanXRQr2_Chr04g0178941</name>
</gene>
<evidence type="ECO:0000313" key="1">
    <source>
        <dbReference type="EMBL" id="KAF5811221.1"/>
    </source>
</evidence>
<dbReference type="Gramene" id="mRNA:HanXRQr2_Chr04g0178941">
    <property type="protein sequence ID" value="CDS:HanXRQr2_Chr04g0178941.1"/>
    <property type="gene ID" value="HanXRQr2_Chr04g0178941"/>
</dbReference>
<dbReference type="EMBL" id="MNCJ02000319">
    <property type="protein sequence ID" value="KAF5811221.1"/>
    <property type="molecule type" value="Genomic_DNA"/>
</dbReference>
<comment type="caution">
    <text evidence="1">The sequence shown here is derived from an EMBL/GenBank/DDBJ whole genome shotgun (WGS) entry which is preliminary data.</text>
</comment>
<keyword evidence="2" id="KW-1185">Reference proteome</keyword>
<reference evidence="1" key="2">
    <citation type="submission" date="2020-06" db="EMBL/GenBank/DDBJ databases">
        <title>Helianthus annuus Genome sequencing and assembly Release 2.</title>
        <authorList>
            <person name="Gouzy J."/>
            <person name="Langlade N."/>
            <person name="Munos S."/>
        </authorList>
    </citation>
    <scope>NUCLEOTIDE SEQUENCE</scope>
    <source>
        <tissue evidence="1">Leaves</tissue>
    </source>
</reference>
<dbReference type="Proteomes" id="UP000215914">
    <property type="component" value="Unassembled WGS sequence"/>
</dbReference>
<protein>
    <submittedName>
        <fullName evidence="1">Uncharacterized protein</fullName>
    </submittedName>
</protein>
<evidence type="ECO:0000313" key="2">
    <source>
        <dbReference type="Proteomes" id="UP000215914"/>
    </source>
</evidence>
<accession>A0A9K3NST5</accession>
<sequence length="63" mass="7240">MLSSGVESVSWSECFHISNTRQQCDDLNLSEAYRVTNTLPHVQEASRVPSHQTEYHLLSFFLL</sequence>
<proteinExistence type="predicted"/>